<dbReference type="CDD" id="cd00167">
    <property type="entry name" value="SANT"/>
    <property type="match status" value="1"/>
</dbReference>
<dbReference type="Gene3D" id="1.10.10.60">
    <property type="entry name" value="Homeodomain-like"/>
    <property type="match status" value="1"/>
</dbReference>
<dbReference type="OrthoDB" id="2143914at2759"/>
<accession>A0A3S5FDZ5</accession>
<sequence>MEYFFQFTAPSLIDWCHIGALHPTRSGRECQRRAKQICPLIRFAAPTSELRLAVEVGISTVKEGRDGPIACFSPNEDLQLLMAIQKFGTGGGKLGYGTGLGLGSWNLVATALPGRTGQDCSQRYLELCDHFLPWSYVEDRQLFKLLLIYMSQRQHISGPQLDGDSDAGHHSSCQHILAHISRSELNALLACLNCDTPDQANTMRHIAKVSNSIKPQQCSNR</sequence>
<feature type="domain" description="Myb-like" evidence="1">
    <location>
        <begin position="72"/>
        <end position="128"/>
    </location>
</feature>
<dbReference type="AlphaFoldDB" id="A0A3S5FDZ5"/>
<comment type="caution">
    <text evidence="2">The sequence shown here is derived from an EMBL/GenBank/DDBJ whole genome shotgun (WGS) entry which is preliminary data.</text>
</comment>
<proteinExistence type="predicted"/>
<dbReference type="SUPFAM" id="SSF46689">
    <property type="entry name" value="Homeodomain-like"/>
    <property type="match status" value="1"/>
</dbReference>
<dbReference type="InterPro" id="IPR009057">
    <property type="entry name" value="Homeodomain-like_sf"/>
</dbReference>
<dbReference type="InterPro" id="IPR001005">
    <property type="entry name" value="SANT/Myb"/>
</dbReference>
<dbReference type="Pfam" id="PF00249">
    <property type="entry name" value="Myb_DNA-binding"/>
    <property type="match status" value="1"/>
</dbReference>
<reference evidence="2" key="1">
    <citation type="submission" date="2018-11" db="EMBL/GenBank/DDBJ databases">
        <authorList>
            <consortium name="Pathogen Informatics"/>
        </authorList>
    </citation>
    <scope>NUCLEOTIDE SEQUENCE</scope>
</reference>
<keyword evidence="3" id="KW-1185">Reference proteome</keyword>
<dbReference type="PROSITE" id="PS50090">
    <property type="entry name" value="MYB_LIKE"/>
    <property type="match status" value="1"/>
</dbReference>
<dbReference type="Proteomes" id="UP000784294">
    <property type="component" value="Unassembled WGS sequence"/>
</dbReference>
<evidence type="ECO:0000313" key="2">
    <source>
        <dbReference type="EMBL" id="VEL22094.1"/>
    </source>
</evidence>
<dbReference type="SMART" id="SM00717">
    <property type="entry name" value="SANT"/>
    <property type="match status" value="1"/>
</dbReference>
<protein>
    <recommendedName>
        <fullName evidence="1">Myb-like domain-containing protein</fullName>
    </recommendedName>
</protein>
<evidence type="ECO:0000259" key="1">
    <source>
        <dbReference type="PROSITE" id="PS50090"/>
    </source>
</evidence>
<evidence type="ECO:0000313" key="3">
    <source>
        <dbReference type="Proteomes" id="UP000784294"/>
    </source>
</evidence>
<name>A0A3S5FDZ5_9PLAT</name>
<dbReference type="EMBL" id="CAAALY010054673">
    <property type="protein sequence ID" value="VEL22094.1"/>
    <property type="molecule type" value="Genomic_DNA"/>
</dbReference>
<organism evidence="2 3">
    <name type="scientific">Protopolystoma xenopodis</name>
    <dbReference type="NCBI Taxonomy" id="117903"/>
    <lineage>
        <taxon>Eukaryota</taxon>
        <taxon>Metazoa</taxon>
        <taxon>Spiralia</taxon>
        <taxon>Lophotrochozoa</taxon>
        <taxon>Platyhelminthes</taxon>
        <taxon>Monogenea</taxon>
        <taxon>Polyopisthocotylea</taxon>
        <taxon>Polystomatidea</taxon>
        <taxon>Polystomatidae</taxon>
        <taxon>Protopolystoma</taxon>
    </lineage>
</organism>
<gene>
    <name evidence="2" type="ORF">PXEA_LOCUS15534</name>
</gene>